<evidence type="ECO:0000259" key="3">
    <source>
        <dbReference type="PROSITE" id="PS51319"/>
    </source>
</evidence>
<dbReference type="GO" id="GO:0032784">
    <property type="term" value="P:regulation of DNA-templated transcription elongation"/>
    <property type="evidence" value="ECO:0007669"/>
    <property type="project" value="InterPro"/>
</dbReference>
<feature type="compositionally biased region" description="Basic and acidic residues" evidence="2">
    <location>
        <begin position="44"/>
        <end position="53"/>
    </location>
</feature>
<dbReference type="InterPro" id="IPR035441">
    <property type="entry name" value="TFIIS/LEDGF_dom_sf"/>
</dbReference>
<reference evidence="4 5" key="1">
    <citation type="submission" date="2011-10" db="EMBL/GenBank/DDBJ databases">
        <authorList>
            <person name="Genoscope - CEA"/>
        </authorList>
    </citation>
    <scope>NUCLEOTIDE SEQUENCE [LARGE SCALE GENOMIC DNA]</scope>
    <source>
        <strain evidence="4 5">RCC 1105</strain>
    </source>
</reference>
<evidence type="ECO:0000256" key="1">
    <source>
        <dbReference type="PROSITE-ProRule" id="PRU00649"/>
    </source>
</evidence>
<gene>
    <name evidence="4" type="ordered locus">Bathy14g03190</name>
</gene>
<feature type="domain" description="TFIIS N-terminal" evidence="3">
    <location>
        <begin position="145"/>
        <end position="228"/>
    </location>
</feature>
<feature type="compositionally biased region" description="Basic and acidic residues" evidence="2">
    <location>
        <begin position="1"/>
        <end position="32"/>
    </location>
</feature>
<feature type="region of interest" description="Disordered" evidence="2">
    <location>
        <begin position="1"/>
        <end position="83"/>
    </location>
</feature>
<evidence type="ECO:0000313" key="5">
    <source>
        <dbReference type="Proteomes" id="UP000198341"/>
    </source>
</evidence>
<dbReference type="KEGG" id="bpg:Bathy14g03190"/>
<dbReference type="GeneID" id="19011979"/>
<evidence type="ECO:0000256" key="2">
    <source>
        <dbReference type="SAM" id="MobiDB-lite"/>
    </source>
</evidence>
<dbReference type="OrthoDB" id="21124at2759"/>
<dbReference type="AlphaFoldDB" id="K8EMS5"/>
<dbReference type="GO" id="GO:0009742">
    <property type="term" value="P:brassinosteroid mediated signaling pathway"/>
    <property type="evidence" value="ECO:0007669"/>
    <property type="project" value="InterPro"/>
</dbReference>
<dbReference type="eggNOG" id="KOG1793">
    <property type="taxonomic scope" value="Eukaryota"/>
</dbReference>
<proteinExistence type="predicted"/>
<accession>K8EMS5</accession>
<dbReference type="PROSITE" id="PS51319">
    <property type="entry name" value="TFIIS_N"/>
    <property type="match status" value="1"/>
</dbReference>
<protein>
    <submittedName>
        <fullName evidence="4">Unnamed protein product</fullName>
    </submittedName>
</protein>
<keyword evidence="5" id="KW-1185">Reference proteome</keyword>
<dbReference type="PANTHER" id="PTHR47350">
    <property type="entry name" value="PROTEIN IWS1 HOMOLOG 1"/>
    <property type="match status" value="1"/>
</dbReference>
<comment type="subcellular location">
    <subcellularLocation>
        <location evidence="1">Nucleus</location>
    </subcellularLocation>
</comment>
<organism evidence="4 5">
    <name type="scientific">Bathycoccus prasinos</name>
    <dbReference type="NCBI Taxonomy" id="41875"/>
    <lineage>
        <taxon>Eukaryota</taxon>
        <taxon>Viridiplantae</taxon>
        <taxon>Chlorophyta</taxon>
        <taxon>Mamiellophyceae</taxon>
        <taxon>Mamiellales</taxon>
        <taxon>Bathycoccaceae</taxon>
        <taxon>Bathycoccus</taxon>
    </lineage>
</organism>
<dbReference type="InterPro" id="IPR017923">
    <property type="entry name" value="TFIIS_N"/>
</dbReference>
<feature type="compositionally biased region" description="Basic residues" evidence="2">
    <location>
        <begin position="323"/>
        <end position="338"/>
    </location>
</feature>
<dbReference type="Proteomes" id="UP000198341">
    <property type="component" value="Chromosome 14"/>
</dbReference>
<dbReference type="EMBL" id="FO082265">
    <property type="protein sequence ID" value="CCO19512.1"/>
    <property type="molecule type" value="Genomic_DNA"/>
</dbReference>
<dbReference type="RefSeq" id="XP_007509055.1">
    <property type="nucleotide sequence ID" value="XM_007508993.1"/>
</dbReference>
<name>K8EMS5_9CHLO</name>
<dbReference type="Pfam" id="PF08711">
    <property type="entry name" value="Med26"/>
    <property type="match status" value="1"/>
</dbReference>
<dbReference type="Gene3D" id="1.20.930.10">
    <property type="entry name" value="Conserved domain common to transcription factors TFIIS, elongin A, CRSP70"/>
    <property type="match status" value="1"/>
</dbReference>
<feature type="compositionally biased region" description="Basic and acidic residues" evidence="2">
    <location>
        <begin position="299"/>
        <end position="314"/>
    </location>
</feature>
<feature type="region of interest" description="Disordered" evidence="2">
    <location>
        <begin position="256"/>
        <end position="356"/>
    </location>
</feature>
<keyword evidence="1" id="KW-0539">Nucleus</keyword>
<dbReference type="InterPro" id="IPR044204">
    <property type="entry name" value="IWS1/2"/>
</dbReference>
<feature type="compositionally biased region" description="Basic and acidic residues" evidence="2">
    <location>
        <begin position="280"/>
        <end position="291"/>
    </location>
</feature>
<dbReference type="STRING" id="41875.K8EMS5"/>
<evidence type="ECO:0000313" key="4">
    <source>
        <dbReference type="EMBL" id="CCO19512.1"/>
    </source>
</evidence>
<feature type="compositionally biased region" description="Acidic residues" evidence="2">
    <location>
        <begin position="54"/>
        <end position="67"/>
    </location>
</feature>
<dbReference type="GO" id="GO:0005634">
    <property type="term" value="C:nucleus"/>
    <property type="evidence" value="ECO:0007669"/>
    <property type="project" value="UniProtKB-SubCell"/>
</dbReference>
<sequence length="356" mass="40956">MERLDTGQKTKKSDANLNERIHQEDCYGKKDTGINFIDDAGVPHFDRDNRPDEEIYDSEAEESDDDSNFFGSKAKKKRKERRREETMKTEVIDFLSKMEVAAEQDLEAYARKLPAVHKLKMLPEVEVKLRQTELQELLLKNGLLKVLCMWLNLMPDGNLPNINLRSSLIRLIDILPVETDDFDRKEELKRSGLAKILVFLTTIPQETGSNRAICKKLIEKWSRPVYELSAEYKYIHRSGQVYDAYDSDNEELATRRTKRSSKLLESMDDVSVPARSGPKYGEKGYRHHAEIPDSSIPEYTKRPRLKMDPGEVKSRGQSNEQRRIRKLVGKVSGLKKKNGQAYQPSVEGRGLVGIQK</sequence>
<dbReference type="PANTHER" id="PTHR47350:SF4">
    <property type="entry name" value="PROTEIN IWS1 HOMOLOG 1"/>
    <property type="match status" value="1"/>
</dbReference>